<organism evidence="1 2">
    <name type="scientific">Rhizorhabdus wittichii</name>
    <dbReference type="NCBI Taxonomy" id="160791"/>
    <lineage>
        <taxon>Bacteria</taxon>
        <taxon>Pseudomonadati</taxon>
        <taxon>Pseudomonadota</taxon>
        <taxon>Alphaproteobacteria</taxon>
        <taxon>Sphingomonadales</taxon>
        <taxon>Sphingomonadaceae</taxon>
        <taxon>Rhizorhabdus</taxon>
    </lineage>
</organism>
<dbReference type="RefSeq" id="WP_208631604.1">
    <property type="nucleotide sequence ID" value="NZ_CP059319.1"/>
</dbReference>
<name>A0A975CYG5_9SPHN</name>
<gene>
    <name evidence="1" type="ORF">HRJ34_14690</name>
</gene>
<evidence type="ECO:0000313" key="1">
    <source>
        <dbReference type="EMBL" id="QTH19622.1"/>
    </source>
</evidence>
<reference evidence="1" key="2">
    <citation type="submission" date="2021-04" db="EMBL/GenBank/DDBJ databases">
        <title>Isolation and genomic analysis of the ibuprofen-degrading bacterium Sphingomonas strain MPO218.</title>
        <authorList>
            <person name="Aulestia M."/>
            <person name="Flores A."/>
            <person name="Mangas E.L."/>
            <person name="Perez-Pulido A.J."/>
            <person name="Santero E."/>
            <person name="Camacho E.M."/>
        </authorList>
    </citation>
    <scope>NUCLEOTIDE SEQUENCE</scope>
    <source>
        <strain evidence="1">MPO218</strain>
    </source>
</reference>
<proteinExistence type="predicted"/>
<dbReference type="EMBL" id="CP059319">
    <property type="protein sequence ID" value="QTH19622.1"/>
    <property type="molecule type" value="Genomic_DNA"/>
</dbReference>
<protein>
    <submittedName>
        <fullName evidence="1">Uncharacterized protein</fullName>
    </submittedName>
</protein>
<dbReference type="Proteomes" id="UP000664914">
    <property type="component" value="Chromosome"/>
</dbReference>
<evidence type="ECO:0000313" key="2">
    <source>
        <dbReference type="Proteomes" id="UP000664914"/>
    </source>
</evidence>
<reference evidence="1" key="1">
    <citation type="submission" date="2020-07" db="EMBL/GenBank/DDBJ databases">
        <authorList>
            <person name="Camacho E."/>
        </authorList>
    </citation>
    <scope>NUCLEOTIDE SEQUENCE</scope>
    <source>
        <strain evidence="1">MPO218</strain>
    </source>
</reference>
<sequence length="198" mass="21784">MAEQHIIEEAWRGFVKKVYDAELPREQHDEMRRVWFAGAFALWTSLMSNLDEGDDATEFDLGRMQAIENEFERFQLEAEALAARSAGTEASLKPTCGRTGCDRAPTHYLVLKIPPHGGSMAQALKAAVGVVLCRDHAEEATAVEILANGTDRIRDAVTATGKLAPDFERAEIEVRRVGDAFWNDVQARVAISQGGGRA</sequence>
<dbReference type="AlphaFoldDB" id="A0A975CYG5"/>
<accession>A0A975CYG5</accession>